<accession>A0AA40EYX0</accession>
<sequence>MQNLNNRQYLCHDLSFNNEIELPVSKVAHKYIRRLQQECHPSGLAVFVATLNRKVSGSLSMATADQPLQHRSIMSIREEKYTMTLHPTSELQVPDLEFDIGNLLVPTCFDGLTPTKEHVEEEEADEVSPGNGWCTAVILIPYQHIYLMIKDFTTPDLVKYFIDRALAEYIPNTDLWRLVKTLCMEADIQSWPEHIISLAIEASLRAEDYEVFEHVARNGYIKSSCDLVITMEKAAIRRPGCFNEPLMQKG</sequence>
<protein>
    <submittedName>
        <fullName evidence="1">Uncharacterized protein</fullName>
    </submittedName>
</protein>
<comment type="caution">
    <text evidence="1">The sequence shown here is derived from an EMBL/GenBank/DDBJ whole genome shotgun (WGS) entry which is preliminary data.</text>
</comment>
<proteinExistence type="predicted"/>
<name>A0AA40EYX0_9PEZI</name>
<evidence type="ECO:0000313" key="2">
    <source>
        <dbReference type="Proteomes" id="UP001172159"/>
    </source>
</evidence>
<dbReference type="EMBL" id="JAUKTV010000001">
    <property type="protein sequence ID" value="KAK0747966.1"/>
    <property type="molecule type" value="Genomic_DNA"/>
</dbReference>
<organism evidence="1 2">
    <name type="scientific">Apiosordaria backusii</name>
    <dbReference type="NCBI Taxonomy" id="314023"/>
    <lineage>
        <taxon>Eukaryota</taxon>
        <taxon>Fungi</taxon>
        <taxon>Dikarya</taxon>
        <taxon>Ascomycota</taxon>
        <taxon>Pezizomycotina</taxon>
        <taxon>Sordariomycetes</taxon>
        <taxon>Sordariomycetidae</taxon>
        <taxon>Sordariales</taxon>
        <taxon>Lasiosphaeriaceae</taxon>
        <taxon>Apiosordaria</taxon>
    </lineage>
</organism>
<dbReference type="AlphaFoldDB" id="A0AA40EYX0"/>
<evidence type="ECO:0000313" key="1">
    <source>
        <dbReference type="EMBL" id="KAK0747966.1"/>
    </source>
</evidence>
<keyword evidence="2" id="KW-1185">Reference proteome</keyword>
<dbReference type="Proteomes" id="UP001172159">
    <property type="component" value="Unassembled WGS sequence"/>
</dbReference>
<gene>
    <name evidence="1" type="ORF">B0T21DRAFT_278200</name>
</gene>
<reference evidence="1" key="1">
    <citation type="submission" date="2023-06" db="EMBL/GenBank/DDBJ databases">
        <title>Genome-scale phylogeny and comparative genomics of the fungal order Sordariales.</title>
        <authorList>
            <consortium name="Lawrence Berkeley National Laboratory"/>
            <person name="Hensen N."/>
            <person name="Bonometti L."/>
            <person name="Westerberg I."/>
            <person name="Brannstrom I.O."/>
            <person name="Guillou S."/>
            <person name="Cros-Aarteil S."/>
            <person name="Calhoun S."/>
            <person name="Haridas S."/>
            <person name="Kuo A."/>
            <person name="Mondo S."/>
            <person name="Pangilinan J."/>
            <person name="Riley R."/>
            <person name="Labutti K."/>
            <person name="Andreopoulos B."/>
            <person name="Lipzen A."/>
            <person name="Chen C."/>
            <person name="Yanf M."/>
            <person name="Daum C."/>
            <person name="Ng V."/>
            <person name="Clum A."/>
            <person name="Steindorff A."/>
            <person name="Ohm R."/>
            <person name="Martin F."/>
            <person name="Silar P."/>
            <person name="Natvig D."/>
            <person name="Lalanne C."/>
            <person name="Gautier V."/>
            <person name="Ament-Velasquez S.L."/>
            <person name="Kruys A."/>
            <person name="Hutchinson M.I."/>
            <person name="Powell A.J."/>
            <person name="Barry K."/>
            <person name="Miller A.N."/>
            <person name="Grigoriev I.V."/>
            <person name="Debuchy R."/>
            <person name="Gladieux P."/>
            <person name="Thoren M.H."/>
            <person name="Johannesson H."/>
        </authorList>
    </citation>
    <scope>NUCLEOTIDE SEQUENCE</scope>
    <source>
        <strain evidence="1">CBS 540.89</strain>
    </source>
</reference>